<feature type="region of interest" description="Disordered" evidence="1">
    <location>
        <begin position="237"/>
        <end position="258"/>
    </location>
</feature>
<keyword evidence="2" id="KW-0732">Signal</keyword>
<evidence type="ECO:0000313" key="4">
    <source>
        <dbReference type="Proteomes" id="UP001187192"/>
    </source>
</evidence>
<comment type="caution">
    <text evidence="3">The sequence shown here is derived from an EMBL/GenBank/DDBJ whole genome shotgun (WGS) entry which is preliminary data.</text>
</comment>
<protein>
    <submittedName>
        <fullName evidence="3">Uncharacterized protein</fullName>
    </submittedName>
</protein>
<reference evidence="3" key="1">
    <citation type="submission" date="2023-07" db="EMBL/GenBank/DDBJ databases">
        <title>draft genome sequence of fig (Ficus carica).</title>
        <authorList>
            <person name="Takahashi T."/>
            <person name="Nishimura K."/>
        </authorList>
    </citation>
    <scope>NUCLEOTIDE SEQUENCE</scope>
</reference>
<accession>A0AA88AFE5</accession>
<sequence>MRMSWENLWMRCWLFCMTLLELMKMMSRGSFKLMHFKVLYKWPNECMDAMWKLLKDAFPDRVNLPNSHYESKTKLGKHWGIVVIERGNHERASIAKPYRHTTAIRWRYYYISTQQPQSLIDNWGDMHHRGPNWVNSQAELTFNLMEGDRATHMSQSASGLSSFARTIPGVSSSSRSQSKCLSLSQLPSEYQSWINRLEVNHKNIYANQMTMRQTISELLPKFKFALVIPPKDFVPPCPSTNPSSLPSDDDNEAANLGN</sequence>
<name>A0AA88AFE5_FICCA</name>
<organism evidence="3 4">
    <name type="scientific">Ficus carica</name>
    <name type="common">Common fig</name>
    <dbReference type="NCBI Taxonomy" id="3494"/>
    <lineage>
        <taxon>Eukaryota</taxon>
        <taxon>Viridiplantae</taxon>
        <taxon>Streptophyta</taxon>
        <taxon>Embryophyta</taxon>
        <taxon>Tracheophyta</taxon>
        <taxon>Spermatophyta</taxon>
        <taxon>Magnoliopsida</taxon>
        <taxon>eudicotyledons</taxon>
        <taxon>Gunneridae</taxon>
        <taxon>Pentapetalae</taxon>
        <taxon>rosids</taxon>
        <taxon>fabids</taxon>
        <taxon>Rosales</taxon>
        <taxon>Moraceae</taxon>
        <taxon>Ficeae</taxon>
        <taxon>Ficus</taxon>
    </lineage>
</organism>
<feature type="chain" id="PRO_5041662135" evidence="2">
    <location>
        <begin position="30"/>
        <end position="258"/>
    </location>
</feature>
<proteinExistence type="predicted"/>
<keyword evidence="4" id="KW-1185">Reference proteome</keyword>
<evidence type="ECO:0000256" key="1">
    <source>
        <dbReference type="SAM" id="MobiDB-lite"/>
    </source>
</evidence>
<dbReference type="AlphaFoldDB" id="A0AA88AFE5"/>
<evidence type="ECO:0000256" key="2">
    <source>
        <dbReference type="SAM" id="SignalP"/>
    </source>
</evidence>
<gene>
    <name evidence="3" type="ORF">TIFTF001_014078</name>
</gene>
<dbReference type="Proteomes" id="UP001187192">
    <property type="component" value="Unassembled WGS sequence"/>
</dbReference>
<evidence type="ECO:0000313" key="3">
    <source>
        <dbReference type="EMBL" id="GMN44893.1"/>
    </source>
</evidence>
<dbReference type="EMBL" id="BTGU01000019">
    <property type="protein sequence ID" value="GMN44893.1"/>
    <property type="molecule type" value="Genomic_DNA"/>
</dbReference>
<feature type="signal peptide" evidence="2">
    <location>
        <begin position="1"/>
        <end position="29"/>
    </location>
</feature>